<dbReference type="PANTHER" id="PTHR45348">
    <property type="entry name" value="HYPOTHETICAL OXIDOREDUCTASE (EUROFUNG)"/>
    <property type="match status" value="1"/>
</dbReference>
<name>A0A060SCE3_PYCCI</name>
<dbReference type="InterPro" id="IPR011032">
    <property type="entry name" value="GroES-like_sf"/>
</dbReference>
<evidence type="ECO:0000313" key="3">
    <source>
        <dbReference type="Proteomes" id="UP000029665"/>
    </source>
</evidence>
<sequence>MSSIPSHQHALVVEKKLGPLQLKQVDVPEPGKDEFLVRVEAAALNPVDWKILYLGIPLDKFPSVLGFDGAGVVVKVGSEVNDYAVGDRVLFQAGFHPVTGVLRGTFQSYTIANSARATKVPANLSFEEAAGIPSVLCAAAVPLYSRAEDAPSAKLVAPWEEDGKGHYAGKPIFILGGASSIGQYVIQLARLSGFSPIIATASLHNAELLESLGATHVLDRTLPSDSVVKEAWDIAGGPIDLVFDTISSAETLATGYRATSPEGDFIYVLPDPIPGADEKPQKRAHFVRGFFDVPFNRDVSKSLLANLPEIFESGQLKPNRVEILPGGLHGVAGGLDRLRNNQEPNDMAHADMLDDELSEILFKLSVSTSMSGPAQAIHRSFRNELR</sequence>
<dbReference type="SMART" id="SM00829">
    <property type="entry name" value="PKS_ER"/>
    <property type="match status" value="1"/>
</dbReference>
<comment type="caution">
    <text evidence="2">The sequence shown here is derived from an EMBL/GenBank/DDBJ whole genome shotgun (WGS) entry which is preliminary data.</text>
</comment>
<dbReference type="PANTHER" id="PTHR45348:SF2">
    <property type="entry name" value="ZINC-TYPE ALCOHOL DEHYDROGENASE-LIKE PROTEIN C2E1P3.01"/>
    <property type="match status" value="1"/>
</dbReference>
<dbReference type="SUPFAM" id="SSF51735">
    <property type="entry name" value="NAD(P)-binding Rossmann-fold domains"/>
    <property type="match status" value="1"/>
</dbReference>
<feature type="domain" description="Enoyl reductase (ER)" evidence="1">
    <location>
        <begin position="18"/>
        <end position="335"/>
    </location>
</feature>
<reference evidence="2" key="1">
    <citation type="submission" date="2014-01" db="EMBL/GenBank/DDBJ databases">
        <title>The genome of the white-rot fungus Pycnoporus cinnabarinus: a basidiomycete model with a versatile arsenal for lignocellulosic biomass breakdown.</title>
        <authorList>
            <person name="Levasseur A."/>
            <person name="Lomascolo A."/>
            <person name="Ruiz-Duenas F.J."/>
            <person name="Uzan E."/>
            <person name="Piumi F."/>
            <person name="Kues U."/>
            <person name="Ram A.F.J."/>
            <person name="Murat C."/>
            <person name="Haon M."/>
            <person name="Benoit I."/>
            <person name="Arfi Y."/>
            <person name="Chevret D."/>
            <person name="Drula E."/>
            <person name="Kwon M.J."/>
            <person name="Gouret P."/>
            <person name="Lesage-Meessen L."/>
            <person name="Lombard V."/>
            <person name="Mariette J."/>
            <person name="Noirot C."/>
            <person name="Park J."/>
            <person name="Patyshakuliyeva A."/>
            <person name="Wieneger R.A.B."/>
            <person name="Wosten H.A.B."/>
            <person name="Martin F."/>
            <person name="Coutinho P.M."/>
            <person name="de Vries R."/>
            <person name="Martinez A.T."/>
            <person name="Klopp C."/>
            <person name="Pontarotti P."/>
            <person name="Henrissat B."/>
            <person name="Record E."/>
        </authorList>
    </citation>
    <scope>NUCLEOTIDE SEQUENCE [LARGE SCALE GENOMIC DNA]</scope>
    <source>
        <strain evidence="2">BRFM137</strain>
    </source>
</reference>
<dbReference type="InterPro" id="IPR036291">
    <property type="entry name" value="NAD(P)-bd_dom_sf"/>
</dbReference>
<evidence type="ECO:0000313" key="2">
    <source>
        <dbReference type="EMBL" id="CDO69949.1"/>
    </source>
</evidence>
<keyword evidence="3" id="KW-1185">Reference proteome</keyword>
<organism evidence="2 3">
    <name type="scientific">Pycnoporus cinnabarinus</name>
    <name type="common">Cinnabar-red polypore</name>
    <name type="synonym">Trametes cinnabarina</name>
    <dbReference type="NCBI Taxonomy" id="5643"/>
    <lineage>
        <taxon>Eukaryota</taxon>
        <taxon>Fungi</taxon>
        <taxon>Dikarya</taxon>
        <taxon>Basidiomycota</taxon>
        <taxon>Agaricomycotina</taxon>
        <taxon>Agaricomycetes</taxon>
        <taxon>Polyporales</taxon>
        <taxon>Polyporaceae</taxon>
        <taxon>Trametes</taxon>
    </lineage>
</organism>
<dbReference type="Pfam" id="PF00107">
    <property type="entry name" value="ADH_zinc_N"/>
    <property type="match status" value="1"/>
</dbReference>
<dbReference type="InterPro" id="IPR020843">
    <property type="entry name" value="ER"/>
</dbReference>
<dbReference type="CDD" id="cd08249">
    <property type="entry name" value="enoyl_reductase_like"/>
    <property type="match status" value="1"/>
</dbReference>
<dbReference type="HOGENOM" id="CLU_026673_16_5_1"/>
<dbReference type="Pfam" id="PF08240">
    <property type="entry name" value="ADH_N"/>
    <property type="match status" value="1"/>
</dbReference>
<dbReference type="EMBL" id="CCBP010000059">
    <property type="protein sequence ID" value="CDO69949.1"/>
    <property type="molecule type" value="Genomic_DNA"/>
</dbReference>
<dbReference type="Gene3D" id="3.40.50.720">
    <property type="entry name" value="NAD(P)-binding Rossmann-like Domain"/>
    <property type="match status" value="1"/>
</dbReference>
<proteinExistence type="predicted"/>
<accession>A0A060SCE3</accession>
<dbReference type="InterPro" id="IPR013149">
    <property type="entry name" value="ADH-like_C"/>
</dbReference>
<dbReference type="OMA" id="NDMAHAD"/>
<evidence type="ECO:0000259" key="1">
    <source>
        <dbReference type="SMART" id="SM00829"/>
    </source>
</evidence>
<dbReference type="InterPro" id="IPR013154">
    <property type="entry name" value="ADH-like_N"/>
</dbReference>
<dbReference type="GO" id="GO:0016651">
    <property type="term" value="F:oxidoreductase activity, acting on NAD(P)H"/>
    <property type="evidence" value="ECO:0007669"/>
    <property type="project" value="InterPro"/>
</dbReference>
<dbReference type="Gene3D" id="3.90.180.10">
    <property type="entry name" value="Medium-chain alcohol dehydrogenases, catalytic domain"/>
    <property type="match status" value="1"/>
</dbReference>
<dbReference type="Proteomes" id="UP000029665">
    <property type="component" value="Unassembled WGS sequence"/>
</dbReference>
<gene>
    <name evidence="2" type="ORF">BN946_scf184836.g23</name>
</gene>
<protein>
    <recommendedName>
        <fullName evidence="1">Enoyl reductase (ER) domain-containing protein</fullName>
    </recommendedName>
</protein>
<dbReference type="OrthoDB" id="3233595at2759"/>
<dbReference type="SUPFAM" id="SSF50129">
    <property type="entry name" value="GroES-like"/>
    <property type="match status" value="1"/>
</dbReference>
<dbReference type="STRING" id="5643.A0A060SCE3"/>
<dbReference type="InterPro" id="IPR047122">
    <property type="entry name" value="Trans-enoyl_RdTase-like"/>
</dbReference>
<dbReference type="AlphaFoldDB" id="A0A060SCE3"/>